<reference evidence="1 2" key="1">
    <citation type="submission" date="2020-04" db="EMBL/GenBank/DDBJ databases">
        <title>Genome sequencing and assembly of Pseudoalteromonas arctica.</title>
        <authorList>
            <person name="Cook G.M."/>
        </authorList>
    </citation>
    <scope>NUCLEOTIDE SEQUENCE [LARGE SCALE GENOMIC DNA]</scope>
    <source>
        <strain evidence="1 2">NEC-BIFX-2020_001</strain>
    </source>
</reference>
<dbReference type="PANTHER" id="PTHR23416">
    <property type="entry name" value="SIALIC ACID SYNTHASE-RELATED"/>
    <property type="match status" value="1"/>
</dbReference>
<evidence type="ECO:0000313" key="2">
    <source>
        <dbReference type="Proteomes" id="UP000549590"/>
    </source>
</evidence>
<proteinExistence type="predicted"/>
<dbReference type="Gene3D" id="2.160.10.10">
    <property type="entry name" value="Hexapeptide repeat proteins"/>
    <property type="match status" value="1"/>
</dbReference>
<dbReference type="SUPFAM" id="SSF51161">
    <property type="entry name" value="Trimeric LpxA-like enzymes"/>
    <property type="match status" value="1"/>
</dbReference>
<dbReference type="PANTHER" id="PTHR23416:SF78">
    <property type="entry name" value="LIPOPOLYSACCHARIDE BIOSYNTHESIS O-ACETYL TRANSFERASE WBBJ-RELATED"/>
    <property type="match status" value="1"/>
</dbReference>
<dbReference type="CDD" id="cd04647">
    <property type="entry name" value="LbH_MAT_like"/>
    <property type="match status" value="1"/>
</dbReference>
<organism evidence="1 2">
    <name type="scientific">Pseudoalteromonas arctica</name>
    <dbReference type="NCBI Taxonomy" id="394751"/>
    <lineage>
        <taxon>Bacteria</taxon>
        <taxon>Pseudomonadati</taxon>
        <taxon>Pseudomonadota</taxon>
        <taxon>Gammaproteobacteria</taxon>
        <taxon>Alteromonadales</taxon>
        <taxon>Pseudoalteromonadaceae</taxon>
        <taxon>Pseudoalteromonas</taxon>
    </lineage>
</organism>
<dbReference type="InterPro" id="IPR051159">
    <property type="entry name" value="Hexapeptide_acetyltransf"/>
</dbReference>
<evidence type="ECO:0000313" key="1">
    <source>
        <dbReference type="EMBL" id="NMP04239.1"/>
    </source>
</evidence>
<sequence>MKVFLKFKKLLLLPVSLKKRYIAHLWLLAKGALIYRFIFSHYGKGSIVYKPLFISYEAVKLGENVSIGEHARIEAIDSWLERKYTPSILIESGVRIEQRCHITAADQLVIGRNSLISFDVMIQDTDHEYQNIELPVSQQPLNVNRTIIGESCFIGSGAKISAGTTLGKHCVVGANAVVRGDFPDYCVIVGIPAKIIKRYNLVTQAWQKTNSLGDFV</sequence>
<dbReference type="RefSeq" id="WP_169044963.1">
    <property type="nucleotide sequence ID" value="NZ_JABBYB010000010.1"/>
</dbReference>
<gene>
    <name evidence="1" type="ORF">HHE94_16155</name>
</gene>
<dbReference type="Pfam" id="PF00132">
    <property type="entry name" value="Hexapep"/>
    <property type="match status" value="1"/>
</dbReference>
<accession>A0AAP6Y6A2</accession>
<dbReference type="AlphaFoldDB" id="A0AAP6Y6A2"/>
<protein>
    <submittedName>
        <fullName evidence="1">Acyltransferase</fullName>
    </submittedName>
</protein>
<dbReference type="InterPro" id="IPR011004">
    <property type="entry name" value="Trimer_LpxA-like_sf"/>
</dbReference>
<keyword evidence="1" id="KW-0808">Transferase</keyword>
<name>A0AAP6Y6A2_9GAMM</name>
<dbReference type="GO" id="GO:0016746">
    <property type="term" value="F:acyltransferase activity"/>
    <property type="evidence" value="ECO:0007669"/>
    <property type="project" value="UniProtKB-KW"/>
</dbReference>
<keyword evidence="1" id="KW-0012">Acyltransferase</keyword>
<dbReference type="EMBL" id="JABBYB010000010">
    <property type="protein sequence ID" value="NMP04239.1"/>
    <property type="molecule type" value="Genomic_DNA"/>
</dbReference>
<comment type="caution">
    <text evidence="1">The sequence shown here is derived from an EMBL/GenBank/DDBJ whole genome shotgun (WGS) entry which is preliminary data.</text>
</comment>
<dbReference type="Proteomes" id="UP000549590">
    <property type="component" value="Unassembled WGS sequence"/>
</dbReference>
<dbReference type="InterPro" id="IPR001451">
    <property type="entry name" value="Hexapep"/>
</dbReference>